<feature type="transmembrane region" description="Helical" evidence="1">
    <location>
        <begin position="89"/>
        <end position="106"/>
    </location>
</feature>
<keyword evidence="3" id="KW-1185">Reference proteome</keyword>
<proteinExistence type="predicted"/>
<dbReference type="InterPro" id="IPR016032">
    <property type="entry name" value="Sig_transdc_resp-reg_C-effctor"/>
</dbReference>
<evidence type="ECO:0000256" key="1">
    <source>
        <dbReference type="SAM" id="Phobius"/>
    </source>
</evidence>
<evidence type="ECO:0000313" key="3">
    <source>
        <dbReference type="Proteomes" id="UP000672011"/>
    </source>
</evidence>
<keyword evidence="1" id="KW-1133">Transmembrane helix</keyword>
<accession>A0ABX7XC98</accession>
<keyword evidence="1" id="KW-0812">Transmembrane</keyword>
<feature type="transmembrane region" description="Helical" evidence="1">
    <location>
        <begin position="175"/>
        <end position="193"/>
    </location>
</feature>
<dbReference type="Proteomes" id="UP000672011">
    <property type="component" value="Chromosome"/>
</dbReference>
<evidence type="ECO:0000313" key="2">
    <source>
        <dbReference type="EMBL" id="QTV05515.1"/>
    </source>
</evidence>
<keyword evidence="1" id="KW-0472">Membrane</keyword>
<gene>
    <name evidence="2" type="ORF">J9309_12195</name>
</gene>
<name>A0ABX7XC98_9FLAO</name>
<sequence>MNYFDNIRNWLYTYIFYYGIDETLSKDDREFKMVINQYSLVLFIVFFIISVFNYIHFNFSIDVFIISILAVGFGASPYIFKNLKPNRKIIYVITVIITLIINYYSHFCGLESGVFLYFLPLLITVGVLFNQKKDPIYFHGLILFIILNMYCAVILEDVLIVPKSEINPFEQKALQLLNLSCILIVKFLIYLIIVDKWEGYHLLEHRNILKREEISHLQSEVIRLKAVLNSNMISEDFLNELIECIPLSDTIFIEKFEIIYPDFFDKIKALAQQPLNQSDLKYCALFKLGYSTKQIAIYTDTTIKSVESRKYRIRKKLKLNSNSSTFLENF</sequence>
<dbReference type="RefSeq" id="WP_230476158.1">
    <property type="nucleotide sequence ID" value="NZ_CP072842.1"/>
</dbReference>
<feature type="transmembrane region" description="Helical" evidence="1">
    <location>
        <begin position="136"/>
        <end position="155"/>
    </location>
</feature>
<feature type="transmembrane region" description="Helical" evidence="1">
    <location>
        <begin position="38"/>
        <end position="57"/>
    </location>
</feature>
<protein>
    <submittedName>
        <fullName evidence="2">Sigma-70 region 4 domain-containing protein</fullName>
    </submittedName>
</protein>
<dbReference type="SUPFAM" id="SSF46894">
    <property type="entry name" value="C-terminal effector domain of the bipartite response regulators"/>
    <property type="match status" value="1"/>
</dbReference>
<dbReference type="EMBL" id="CP072842">
    <property type="protein sequence ID" value="QTV05515.1"/>
    <property type="molecule type" value="Genomic_DNA"/>
</dbReference>
<feature type="transmembrane region" description="Helical" evidence="1">
    <location>
        <begin position="63"/>
        <end position="80"/>
    </location>
</feature>
<feature type="transmembrane region" description="Helical" evidence="1">
    <location>
        <begin position="112"/>
        <end position="129"/>
    </location>
</feature>
<reference evidence="2 3" key="1">
    <citation type="journal article" date="2021" name="Int. J. Syst. Evol. Microbiol.">
        <title>Faecalibacter bovis sp. nov., isolated from cow faeces.</title>
        <authorList>
            <person name="Li F."/>
            <person name="Zhao W."/>
            <person name="Hong Q."/>
            <person name="Shao Q."/>
            <person name="Song J."/>
            <person name="Yang S."/>
        </authorList>
    </citation>
    <scope>NUCLEOTIDE SEQUENCE [LARGE SCALE GENOMIC DNA]</scope>
    <source>
        <strain evidence="2 3">ZY171143</strain>
    </source>
</reference>
<reference evidence="3" key="2">
    <citation type="submission" date="2021-04" db="EMBL/GenBank/DDBJ databases">
        <title>Taxonomy of Flavobacteriaceae bacterium ZY171143.</title>
        <authorList>
            <person name="Li F."/>
        </authorList>
    </citation>
    <scope>NUCLEOTIDE SEQUENCE [LARGE SCALE GENOMIC DNA]</scope>
    <source>
        <strain evidence="3">ZY171143</strain>
    </source>
</reference>
<organism evidence="2 3">
    <name type="scientific">Faecalibacter bovis</name>
    <dbReference type="NCBI Taxonomy" id="2898187"/>
    <lineage>
        <taxon>Bacteria</taxon>
        <taxon>Pseudomonadati</taxon>
        <taxon>Bacteroidota</taxon>
        <taxon>Flavobacteriia</taxon>
        <taxon>Flavobacteriales</taxon>
        <taxon>Weeksellaceae</taxon>
        <taxon>Faecalibacter</taxon>
    </lineage>
</organism>